<keyword evidence="2" id="KW-0645">Protease</keyword>
<keyword evidence="2" id="KW-0378">Hydrolase</keyword>
<keyword evidence="3" id="KW-1185">Reference proteome</keyword>
<comment type="caution">
    <text evidence="2">The sequence shown here is derived from an EMBL/GenBank/DDBJ whole genome shotgun (WGS) entry which is preliminary data.</text>
</comment>
<dbReference type="PANTHER" id="PTHR36175:SF1">
    <property type="entry name" value="CYANOPHYCINASE"/>
    <property type="match status" value="1"/>
</dbReference>
<feature type="chain" id="PRO_5047303794" evidence="1">
    <location>
        <begin position="26"/>
        <end position="430"/>
    </location>
</feature>
<evidence type="ECO:0000313" key="3">
    <source>
        <dbReference type="Proteomes" id="UP001595960"/>
    </source>
</evidence>
<dbReference type="SUPFAM" id="SSF52317">
    <property type="entry name" value="Class I glutamine amidotransferase-like"/>
    <property type="match status" value="1"/>
</dbReference>
<dbReference type="GO" id="GO:0008241">
    <property type="term" value="F:peptidyl-dipeptidase activity"/>
    <property type="evidence" value="ECO:0007669"/>
    <property type="project" value="UniProtKB-EC"/>
</dbReference>
<dbReference type="GO" id="GO:0004180">
    <property type="term" value="F:carboxypeptidase activity"/>
    <property type="evidence" value="ECO:0007669"/>
    <property type="project" value="UniProtKB-KW"/>
</dbReference>
<dbReference type="Gene3D" id="3.40.50.880">
    <property type="match status" value="1"/>
</dbReference>
<keyword evidence="1" id="KW-0732">Signal</keyword>
<feature type="signal peptide" evidence="1">
    <location>
        <begin position="1"/>
        <end position="25"/>
    </location>
</feature>
<dbReference type="EMBL" id="JBHSJC010000001">
    <property type="protein sequence ID" value="MFC4828631.1"/>
    <property type="molecule type" value="Genomic_DNA"/>
</dbReference>
<reference evidence="3" key="1">
    <citation type="journal article" date="2019" name="Int. J. Syst. Evol. Microbiol.">
        <title>The Global Catalogue of Microorganisms (GCM) 10K type strain sequencing project: providing services to taxonomists for standard genome sequencing and annotation.</title>
        <authorList>
            <consortium name="The Broad Institute Genomics Platform"/>
            <consortium name="The Broad Institute Genome Sequencing Center for Infectious Disease"/>
            <person name="Wu L."/>
            <person name="Ma J."/>
        </authorList>
    </citation>
    <scope>NUCLEOTIDE SEQUENCE [LARGE SCALE GENOMIC DNA]</scope>
    <source>
        <strain evidence="3">CGMCC 1.12192</strain>
    </source>
</reference>
<organism evidence="2 3">
    <name type="scientific">Agromyces aurantiacus</name>
    <dbReference type="NCBI Taxonomy" id="165814"/>
    <lineage>
        <taxon>Bacteria</taxon>
        <taxon>Bacillati</taxon>
        <taxon>Actinomycetota</taxon>
        <taxon>Actinomycetes</taxon>
        <taxon>Micrococcales</taxon>
        <taxon>Microbacteriaceae</taxon>
        <taxon>Agromyces</taxon>
    </lineage>
</organism>
<proteinExistence type="predicted"/>
<gene>
    <name evidence="2" type="ORF">ACFPER_07535</name>
</gene>
<keyword evidence="2" id="KW-0121">Carboxypeptidase</keyword>
<dbReference type="RefSeq" id="WP_204391809.1">
    <property type="nucleotide sequence ID" value="NZ_JAFBBW010000001.1"/>
</dbReference>
<accession>A0ABV9R3F7</accession>
<dbReference type="CDD" id="cd03145">
    <property type="entry name" value="GAT1_cyanophycinase"/>
    <property type="match status" value="1"/>
</dbReference>
<dbReference type="PANTHER" id="PTHR36175">
    <property type="entry name" value="CYANOPHYCINASE"/>
    <property type="match status" value="1"/>
</dbReference>
<name>A0ABV9R3F7_9MICO</name>
<sequence>MRTLPAALTACTAATLILTATPAVAAPASTEPTPHAVLIGGNLAENAEILQTIVDLADPDGAGPEKARIAIVTAAARSARTEAQATDPSLNNAAANGLYYSDLFAQYGAETYAVPIDDRVDYEGDAYRPDRADDPEVVAELADATGVFFGGGDQMRYVRTLLDCEPAAEEAFTSCTDTPVLTALRAAADRGVVSGVSAGLTIQQGADMITGGESYEAWRDGATPGYLEDPAELGYVPYGGFGFVEGVQIDSHFTTWGRQGRAVKLGLETGHDLVLGVDETTAVVLDRTTGVGRVIGEHGASLLDLSSAREADGGVTGVRWTYLTAGDGVNLRRGLGTAADGSAALRPTGAPVAERADVWDSLAGEGGEYSLRDLARDAVASSARTAAGTSLETDPQFRTTLVRQSSTRAWTTPAGQVSFAGLEMRIERLG</sequence>
<dbReference type="Proteomes" id="UP001595960">
    <property type="component" value="Unassembled WGS sequence"/>
</dbReference>
<evidence type="ECO:0000313" key="2">
    <source>
        <dbReference type="EMBL" id="MFC4828631.1"/>
    </source>
</evidence>
<dbReference type="EC" id="3.4.15.6" evidence="2"/>
<dbReference type="InterPro" id="IPR029062">
    <property type="entry name" value="Class_I_gatase-like"/>
</dbReference>
<evidence type="ECO:0000256" key="1">
    <source>
        <dbReference type="SAM" id="SignalP"/>
    </source>
</evidence>
<protein>
    <submittedName>
        <fullName evidence="2">Cyanophycinase</fullName>
        <ecNumber evidence="2">3.4.15.6</ecNumber>
    </submittedName>
</protein>